<evidence type="ECO:0000256" key="2">
    <source>
        <dbReference type="ARBA" id="ARBA00009773"/>
    </source>
</evidence>
<feature type="transmembrane region" description="Helical" evidence="8">
    <location>
        <begin position="711"/>
        <end position="739"/>
    </location>
</feature>
<comment type="similarity">
    <text evidence="2">Belongs to the autoinducer-2 exporter (AI-2E) (TC 2.A.86) family.</text>
</comment>
<feature type="transmembrane region" description="Helical" evidence="8">
    <location>
        <begin position="105"/>
        <end position="126"/>
    </location>
</feature>
<evidence type="ECO:0000256" key="6">
    <source>
        <dbReference type="SAM" id="Coils"/>
    </source>
</evidence>
<feature type="transmembrane region" description="Helical" evidence="8">
    <location>
        <begin position="332"/>
        <end position="360"/>
    </location>
</feature>
<evidence type="ECO:0000256" key="4">
    <source>
        <dbReference type="ARBA" id="ARBA00022989"/>
    </source>
</evidence>
<dbReference type="Proteomes" id="UP001642464">
    <property type="component" value="Unassembled WGS sequence"/>
</dbReference>
<dbReference type="InterPro" id="IPR002549">
    <property type="entry name" value="AI-2E-like"/>
</dbReference>
<comment type="caution">
    <text evidence="9">The sequence shown here is derived from an EMBL/GenBank/DDBJ whole genome shotgun (WGS) entry which is preliminary data.</text>
</comment>
<dbReference type="PANTHER" id="PTHR21716">
    <property type="entry name" value="TRANSMEMBRANE PROTEIN"/>
    <property type="match status" value="1"/>
</dbReference>
<keyword evidence="3 8" id="KW-0812">Transmembrane</keyword>
<feature type="region of interest" description="Disordered" evidence="7">
    <location>
        <begin position="838"/>
        <end position="910"/>
    </location>
</feature>
<feature type="compositionally biased region" description="Basic and acidic residues" evidence="7">
    <location>
        <begin position="883"/>
        <end position="904"/>
    </location>
</feature>
<feature type="transmembrane region" description="Helical" evidence="8">
    <location>
        <begin position="132"/>
        <end position="150"/>
    </location>
</feature>
<evidence type="ECO:0000256" key="3">
    <source>
        <dbReference type="ARBA" id="ARBA00022692"/>
    </source>
</evidence>
<protein>
    <submittedName>
        <fullName evidence="9">Transmembrane protein 245</fullName>
    </submittedName>
</protein>
<evidence type="ECO:0000256" key="8">
    <source>
        <dbReference type="SAM" id="Phobius"/>
    </source>
</evidence>
<evidence type="ECO:0000256" key="5">
    <source>
        <dbReference type="ARBA" id="ARBA00023136"/>
    </source>
</evidence>
<keyword evidence="5 8" id="KW-0472">Membrane</keyword>
<feature type="transmembrane region" description="Helical" evidence="8">
    <location>
        <begin position="407"/>
        <end position="432"/>
    </location>
</feature>
<feature type="transmembrane region" description="Helical" evidence="8">
    <location>
        <begin position="679"/>
        <end position="699"/>
    </location>
</feature>
<keyword evidence="6" id="KW-0175">Coiled coil</keyword>
<feature type="transmembrane region" description="Helical" evidence="8">
    <location>
        <begin position="746"/>
        <end position="766"/>
    </location>
</feature>
<evidence type="ECO:0000256" key="1">
    <source>
        <dbReference type="ARBA" id="ARBA00004141"/>
    </source>
</evidence>
<feature type="transmembrane region" description="Helical" evidence="8">
    <location>
        <begin position="786"/>
        <end position="809"/>
    </location>
</feature>
<feature type="compositionally biased region" description="Low complexity" evidence="7">
    <location>
        <begin position="850"/>
        <end position="863"/>
    </location>
</feature>
<proteinExistence type="inferred from homology"/>
<evidence type="ECO:0000313" key="9">
    <source>
        <dbReference type="EMBL" id="CAK9008816.1"/>
    </source>
</evidence>
<keyword evidence="10" id="KW-1185">Reference proteome</keyword>
<comment type="subcellular location">
    <subcellularLocation>
        <location evidence="1">Membrane</location>
        <topology evidence="1">Multi-pass membrane protein</topology>
    </subcellularLocation>
</comment>
<name>A0ABP0J384_9DINO</name>
<organism evidence="9 10">
    <name type="scientific">Durusdinium trenchii</name>
    <dbReference type="NCBI Taxonomy" id="1381693"/>
    <lineage>
        <taxon>Eukaryota</taxon>
        <taxon>Sar</taxon>
        <taxon>Alveolata</taxon>
        <taxon>Dinophyceae</taxon>
        <taxon>Suessiales</taxon>
        <taxon>Symbiodiniaceae</taxon>
        <taxon>Durusdinium</taxon>
    </lineage>
</organism>
<dbReference type="EMBL" id="CAXAMM010005836">
    <property type="protein sequence ID" value="CAK9008816.1"/>
    <property type="molecule type" value="Genomic_DNA"/>
</dbReference>
<feature type="compositionally biased region" description="Low complexity" evidence="7">
    <location>
        <begin position="871"/>
        <end position="882"/>
    </location>
</feature>
<gene>
    <name evidence="9" type="ORF">SCF082_LOCUS10033</name>
</gene>
<sequence>MSSSEELGAKHMATEGTMAEQLGELRRGLSQLSEREERLNQQHLEFLNRFEENHANFIQEGREIHKGLKRLDSSESQNLEGFFSSMGNFGGQSGLVSSDQAFARLAFIFLVVHVAGGLVLTAFYYNFAAFEVYIMSLFWAMIISIPLYQVKMTIMRLIFSRLLCETYMILEVLSGQNHHRCRVLIRKLPLCHWLYMDEAVEREQPEEQPQAPLEAFIDKDAGDEVRKGLMEGKSYHATILTSARHPSPRIEDHWEQRHFLGPLRPYSGWKDLLRDLPSLFRGAMALVWFMLKPYQEFSSEADSSPYFGLLLRLCALQLLYKIWSRELQERLLMLAILAYVVVVLLRVAAWLVGFCAPFVWSKIPLWMRQAWQQARQHLRRKLGGRVSNWLQARWDKAVKGFEENCHFLLSMLIILAASVLTVYLMSFLILSLRDEALVIHRTFHELLQKQEAYQSVMEQLDRVGSTDGGLVGTLLAQLEESLPDYEKMLARHVPDFYILKYLLHDIWNDNVGEIVHKQGPSPDMTLACQDAVAHGASCHAEETIVMQHALRNTTAVLHGLVAGNWTDIASLLSGAYSEVSSISSLLKGDSSQSSAAEALKDRAAYGGTLFVQLTYFLPRVLLDLLSSASCALGQFVVFMTALFYLLSAEESCLAVVGEFLRVVDHKQVIFKITERVMRAVLVSAMKMSAFHALFTWLLYSFGQLPIVVVPTVLSAILALVPKVSPVWSVSFWAAVYLWLHGKWITAAVYLLLNVAVWWQVPTVIYAEIPEANAWLTGLGVVLGVGQFGLAGVVLGPLLASVPLICYNLVKLFNTLQWQQATETPAKRRSLFTLHEDFLPNATSPRGSHASMRSPSSSETESVEPQASLNLSPSHAQPSASSPERSEPEEAPVRRRNRSVRERVAFSEVPD</sequence>
<evidence type="ECO:0000313" key="10">
    <source>
        <dbReference type="Proteomes" id="UP001642464"/>
    </source>
</evidence>
<feature type="coiled-coil region" evidence="6">
    <location>
        <begin position="22"/>
        <end position="49"/>
    </location>
</feature>
<keyword evidence="4 8" id="KW-1133">Transmembrane helix</keyword>
<reference evidence="9 10" key="1">
    <citation type="submission" date="2024-02" db="EMBL/GenBank/DDBJ databases">
        <authorList>
            <person name="Chen Y."/>
            <person name="Shah S."/>
            <person name="Dougan E. K."/>
            <person name="Thang M."/>
            <person name="Chan C."/>
        </authorList>
    </citation>
    <scope>NUCLEOTIDE SEQUENCE [LARGE SCALE GENOMIC DNA]</scope>
</reference>
<feature type="transmembrane region" description="Helical" evidence="8">
    <location>
        <begin position="602"/>
        <end position="618"/>
    </location>
</feature>
<dbReference type="PANTHER" id="PTHR21716:SF4">
    <property type="entry name" value="TRANSMEMBRANE PROTEIN 245"/>
    <property type="match status" value="1"/>
</dbReference>
<accession>A0ABP0J384</accession>
<evidence type="ECO:0000256" key="7">
    <source>
        <dbReference type="SAM" id="MobiDB-lite"/>
    </source>
</evidence>